<keyword evidence="4 7" id="KW-0808">Transferase</keyword>
<dbReference type="PANTHER" id="PTHR43178:SF5">
    <property type="entry name" value="LIPOAMIDE ACYLTRANSFERASE COMPONENT OF BRANCHED-CHAIN ALPHA-KETO ACID DEHYDROGENASE COMPLEX, MITOCHONDRIAL"/>
    <property type="match status" value="1"/>
</dbReference>
<dbReference type="EMBL" id="LUUJ01000048">
    <property type="protein sequence ID" value="OAI19497.1"/>
    <property type="molecule type" value="Genomic_DNA"/>
</dbReference>
<dbReference type="InterPro" id="IPR000089">
    <property type="entry name" value="Biotin_lipoyl"/>
</dbReference>
<comment type="caution">
    <text evidence="10">The sequence shown here is derived from an EMBL/GenBank/DDBJ whole genome shotgun (WGS) entry which is preliminary data.</text>
</comment>
<evidence type="ECO:0000313" key="10">
    <source>
        <dbReference type="EMBL" id="OAI19497.1"/>
    </source>
</evidence>
<dbReference type="OrthoDB" id="9805770at2"/>
<feature type="domain" description="2-oxoacid dehydrogenase acyltransferase catalytic" evidence="8">
    <location>
        <begin position="217"/>
        <end position="364"/>
    </location>
</feature>
<dbReference type="InterPro" id="IPR001078">
    <property type="entry name" value="2-oxoacid_DH_actylTfrase"/>
</dbReference>
<feature type="domain" description="Lipoyl-binding" evidence="9">
    <location>
        <begin position="17"/>
        <end position="74"/>
    </location>
</feature>
<name>A0A177NN80_9GAMM</name>
<reference evidence="10 11" key="1">
    <citation type="submission" date="2016-03" db="EMBL/GenBank/DDBJ databases">
        <authorList>
            <person name="Ploux O."/>
        </authorList>
    </citation>
    <scope>NUCLEOTIDE SEQUENCE [LARGE SCALE GENOMIC DNA]</scope>
    <source>
        <strain evidence="10 11">R-45378</strain>
    </source>
</reference>
<dbReference type="GO" id="GO:0031405">
    <property type="term" value="F:lipoic acid binding"/>
    <property type="evidence" value="ECO:0007669"/>
    <property type="project" value="TreeGrafter"/>
</dbReference>
<dbReference type="GO" id="GO:0005737">
    <property type="term" value="C:cytoplasm"/>
    <property type="evidence" value="ECO:0007669"/>
    <property type="project" value="TreeGrafter"/>
</dbReference>
<dbReference type="Pfam" id="PF00198">
    <property type="entry name" value="2-oxoacid_dh"/>
    <property type="match status" value="1"/>
</dbReference>
<dbReference type="PANTHER" id="PTHR43178">
    <property type="entry name" value="DIHYDROLIPOAMIDE ACETYLTRANSFERASE COMPONENT OF PYRUVATE DEHYDROGENASE COMPLEX"/>
    <property type="match status" value="1"/>
</dbReference>
<dbReference type="Proteomes" id="UP000077857">
    <property type="component" value="Unassembled WGS sequence"/>
</dbReference>
<dbReference type="GO" id="GO:0016407">
    <property type="term" value="F:acetyltransferase activity"/>
    <property type="evidence" value="ECO:0007669"/>
    <property type="project" value="TreeGrafter"/>
</dbReference>
<dbReference type="SUPFAM" id="SSF52777">
    <property type="entry name" value="CoA-dependent acyltransferases"/>
    <property type="match status" value="1"/>
</dbReference>
<dbReference type="InterPro" id="IPR011053">
    <property type="entry name" value="Single_hybrid_motif"/>
</dbReference>
<keyword evidence="5 7" id="KW-0450">Lipoyl</keyword>
<dbReference type="Gene3D" id="3.30.559.10">
    <property type="entry name" value="Chloramphenicol acetyltransferase-like domain"/>
    <property type="match status" value="1"/>
</dbReference>
<evidence type="ECO:0000256" key="1">
    <source>
        <dbReference type="ARBA" id="ARBA00001938"/>
    </source>
</evidence>
<evidence type="ECO:0000256" key="5">
    <source>
        <dbReference type="ARBA" id="ARBA00022823"/>
    </source>
</evidence>
<evidence type="ECO:0000313" key="11">
    <source>
        <dbReference type="Proteomes" id="UP000077857"/>
    </source>
</evidence>
<protein>
    <recommendedName>
        <fullName evidence="7">Dihydrolipoamide acetyltransferase component of pyruvate dehydrogenase complex</fullName>
        <ecNumber evidence="7">2.3.1.-</ecNumber>
    </recommendedName>
</protein>
<evidence type="ECO:0000256" key="4">
    <source>
        <dbReference type="ARBA" id="ARBA00022679"/>
    </source>
</evidence>
<comment type="subunit">
    <text evidence="3">Forms a 24-polypeptide structural core with octahedral symmetry.</text>
</comment>
<dbReference type="RefSeq" id="WP_064039471.1">
    <property type="nucleotide sequence ID" value="NZ_LUUJ01000048.1"/>
</dbReference>
<accession>A0A177NN80</accession>
<keyword evidence="6 7" id="KW-0012">Acyltransferase</keyword>
<evidence type="ECO:0000256" key="2">
    <source>
        <dbReference type="ARBA" id="ARBA00007317"/>
    </source>
</evidence>
<gene>
    <name evidence="10" type="ORF">A1507_06840</name>
</gene>
<proteinExistence type="inferred from homology"/>
<dbReference type="InterPro" id="IPR023213">
    <property type="entry name" value="CAT-like_dom_sf"/>
</dbReference>
<dbReference type="AlphaFoldDB" id="A0A177NN80"/>
<comment type="cofactor">
    <cofactor evidence="1 7">
        <name>(R)-lipoate</name>
        <dbReference type="ChEBI" id="CHEBI:83088"/>
    </cofactor>
</comment>
<evidence type="ECO:0000256" key="7">
    <source>
        <dbReference type="RuleBase" id="RU003423"/>
    </source>
</evidence>
<evidence type="ECO:0000259" key="8">
    <source>
        <dbReference type="Pfam" id="PF00198"/>
    </source>
</evidence>
<comment type="similarity">
    <text evidence="2 7">Belongs to the 2-oxoacid dehydrogenase family.</text>
</comment>
<dbReference type="InterPro" id="IPR050743">
    <property type="entry name" value="2-oxoacid_DH_E2_comp"/>
</dbReference>
<dbReference type="EC" id="2.3.1.-" evidence="7"/>
<evidence type="ECO:0000256" key="6">
    <source>
        <dbReference type="ARBA" id="ARBA00023315"/>
    </source>
</evidence>
<organism evidence="10 11">
    <name type="scientific">Methylomonas koyamae</name>
    <dbReference type="NCBI Taxonomy" id="702114"/>
    <lineage>
        <taxon>Bacteria</taxon>
        <taxon>Pseudomonadati</taxon>
        <taxon>Pseudomonadota</taxon>
        <taxon>Gammaproteobacteria</taxon>
        <taxon>Methylococcales</taxon>
        <taxon>Methylococcaceae</taxon>
        <taxon>Methylomonas</taxon>
    </lineage>
</organism>
<dbReference type="Gene3D" id="2.40.50.100">
    <property type="match status" value="1"/>
</dbReference>
<sequence>MANYQTVPCVNINDEFVDIVSIDVKPGQYVNSGDIVATVETDKSMIDVVAEQAGYVLRIDGTEKEKARVGSILFWLGESADESVPEQVSDPVATDSVTRQPTAKARALLKRLGLPAGDIPSSGERLSVSDIETWLARNGRTITPAAGAAPIARQDPMPAINGKLEALSSEAAGMLHAVTWHRDHAAAGYIEMEYDPKPWEEYAAAYAAEHKLMLSPLLPLLAFRLAQLGRERPTINSTIVNGQRYQYQPVNLGFTVQAGNMLYLTVVRDTQDMDTAQFIGALGEVQRHAMGHKLPPQEASGATLSFSSMARWNVSRHIPILPPQTSLIVAHAAPKNAGHAVLAASYDHRVLTGFDVAQVLQALSQPPK</sequence>
<dbReference type="Pfam" id="PF00364">
    <property type="entry name" value="Biotin_lipoyl"/>
    <property type="match status" value="1"/>
</dbReference>
<dbReference type="SUPFAM" id="SSF51230">
    <property type="entry name" value="Single hybrid motif"/>
    <property type="match status" value="1"/>
</dbReference>
<evidence type="ECO:0000256" key="3">
    <source>
        <dbReference type="ARBA" id="ARBA00011484"/>
    </source>
</evidence>
<dbReference type="CDD" id="cd06849">
    <property type="entry name" value="lipoyl_domain"/>
    <property type="match status" value="1"/>
</dbReference>
<evidence type="ECO:0000259" key="9">
    <source>
        <dbReference type="Pfam" id="PF00364"/>
    </source>
</evidence>